<comment type="caution">
    <text evidence="3">The sequence shown here is derived from an EMBL/GenBank/DDBJ whole genome shotgun (WGS) entry which is preliminary data.</text>
</comment>
<dbReference type="Pfam" id="PF11304">
    <property type="entry name" value="DUF3106"/>
    <property type="match status" value="1"/>
</dbReference>
<evidence type="ECO:0000313" key="3">
    <source>
        <dbReference type="EMBL" id="PAS95342.1"/>
    </source>
</evidence>
<protein>
    <submittedName>
        <fullName evidence="2">DUF3106 domain-containing protein</fullName>
    </submittedName>
</protein>
<dbReference type="AlphaFoldDB" id="A0A272EYZ7"/>
<dbReference type="Proteomes" id="UP000216107">
    <property type="component" value="Unassembled WGS sequence"/>
</dbReference>
<accession>A0A272EYZ7</accession>
<keyword evidence="1" id="KW-0732">Signal</keyword>
<feature type="signal peptide" evidence="1">
    <location>
        <begin position="1"/>
        <end position="18"/>
    </location>
</feature>
<proteinExistence type="predicted"/>
<evidence type="ECO:0000313" key="5">
    <source>
        <dbReference type="Proteomes" id="UP000623509"/>
    </source>
</evidence>
<reference evidence="3 4" key="2">
    <citation type="submission" date="2017-07" db="EMBL/GenBank/DDBJ databases">
        <title>Candidatus Dactylopiibacterium carminicum, a nitrogen-fixing symbiont of the cochineal insect Dactylopius coccus and Dactylopius opuntiae (Hemiptera: Coccoidea: Dactylopiidae).</title>
        <authorList>
            <person name="Vera A."/>
        </authorList>
    </citation>
    <scope>NUCLEOTIDE SEQUENCE [LARGE SCALE GENOMIC DNA]</scope>
    <source>
        <strain evidence="3 4">NFDCM</strain>
    </source>
</reference>
<evidence type="ECO:0000256" key="1">
    <source>
        <dbReference type="SAM" id="SignalP"/>
    </source>
</evidence>
<keyword evidence="5" id="KW-1185">Reference proteome</keyword>
<dbReference type="RefSeq" id="WP_095522952.1">
    <property type="nucleotide sequence ID" value="NZ_MDUX01000001.1"/>
</dbReference>
<sequence length="179" mass="20257">MAGRVLTVLILCFLAAHAAAQARTGASGHQPDWSELNAQQRTALAPLSKEWNNLSADRRQRWLGIARRYPKMNDVAQARIQDRMREWVMLSPLQRDMAREQFLQLQQRLELPADLDLNAKWQEYSALPAEERSRLRGKLPRIAALRAINPAAGQRPRLPGQTVPVDSQSRFGLPVLPLP</sequence>
<evidence type="ECO:0000313" key="4">
    <source>
        <dbReference type="Proteomes" id="UP000216107"/>
    </source>
</evidence>
<dbReference type="EMBL" id="NMRN01000001">
    <property type="protein sequence ID" value="PAS95342.1"/>
    <property type="molecule type" value="Genomic_DNA"/>
</dbReference>
<dbReference type="Proteomes" id="UP000623509">
    <property type="component" value="Unassembled WGS sequence"/>
</dbReference>
<name>A0A272EYZ7_9RHOO</name>
<evidence type="ECO:0000313" key="2">
    <source>
        <dbReference type="EMBL" id="KAF7600843.1"/>
    </source>
</evidence>
<organism evidence="3 4">
    <name type="scientific">Candidatus Dactylopiibacterium carminicum</name>
    <dbReference type="NCBI Taxonomy" id="857335"/>
    <lineage>
        <taxon>Bacteria</taxon>
        <taxon>Pseudomonadati</taxon>
        <taxon>Pseudomonadota</taxon>
        <taxon>Betaproteobacteria</taxon>
        <taxon>Rhodocyclales</taxon>
        <taxon>Rhodocyclaceae</taxon>
        <taxon>Candidatus Dactylopiibacterium</taxon>
    </lineage>
</organism>
<dbReference type="EMBL" id="MDUX01000001">
    <property type="protein sequence ID" value="KAF7600843.1"/>
    <property type="molecule type" value="Genomic_DNA"/>
</dbReference>
<dbReference type="OrthoDB" id="9796567at2"/>
<dbReference type="InterPro" id="IPR021455">
    <property type="entry name" value="DUF3106"/>
</dbReference>
<feature type="chain" id="PRO_5013193613" evidence="1">
    <location>
        <begin position="19"/>
        <end position="179"/>
    </location>
</feature>
<gene>
    <name evidence="2" type="ORF">BGI27_00375</name>
    <name evidence="3" type="ORF">CGU29_00410</name>
</gene>
<reference evidence="2 5" key="1">
    <citation type="submission" date="2016-08" db="EMBL/GenBank/DDBJ databases">
        <title>Candidatus Dactylopiibacterium carminicum genome sequence.</title>
        <authorList>
            <person name="Ramirez-Puebla S.T."/>
            <person name="Ormeno-Orrillo E."/>
            <person name="Vera-Ponce De Leon A."/>
            <person name="Luis L."/>
            <person name="Sanchez-Flores A."/>
            <person name="Monica R."/>
            <person name="Martinez-Romero E."/>
        </authorList>
    </citation>
    <scope>NUCLEOTIDE SEQUENCE [LARGE SCALE GENOMIC DNA]</scope>
    <source>
        <strain evidence="2">END1</strain>
    </source>
</reference>